<dbReference type="InParanoid" id="F0VC13"/>
<dbReference type="Gene3D" id="3.40.50.720">
    <property type="entry name" value="NAD(P)-binding Rossmann-like Domain"/>
    <property type="match status" value="1"/>
</dbReference>
<dbReference type="OrthoDB" id="421309at2759"/>
<dbReference type="InterPro" id="IPR036291">
    <property type="entry name" value="NAD(P)-bd_dom_sf"/>
</dbReference>
<keyword evidence="3" id="KW-0560">Oxidoreductase</keyword>
<dbReference type="PROSITE" id="PS00061">
    <property type="entry name" value="ADH_SHORT"/>
    <property type="match status" value="1"/>
</dbReference>
<evidence type="ECO:0000313" key="7">
    <source>
        <dbReference type="EMBL" id="CBZ51147.1"/>
    </source>
</evidence>
<reference evidence="7" key="1">
    <citation type="submission" date="2011-02" db="EMBL/GenBank/DDBJ databases">
        <authorList>
            <person name="Aslett M."/>
        </authorList>
    </citation>
    <scope>NUCLEOTIDE SEQUENCE</scope>
    <source>
        <strain evidence="7">Liverpool</strain>
    </source>
</reference>
<reference evidence="9" key="3">
    <citation type="journal article" date="2012" name="PLoS Pathog.">
        <title>Comparative genomics of the apicomplexan parasites Toxoplasma gondii and Neospora caninum: Coccidia differing in host range and transmission strategy.</title>
        <authorList>
            <person name="Reid A.J."/>
            <person name="Vermont S.J."/>
            <person name="Cotton J.A."/>
            <person name="Harris D."/>
            <person name="Hill-Cawthorne G.A."/>
            <person name="Konen-Waisman S."/>
            <person name="Latham S.M."/>
            <person name="Mourier T."/>
            <person name="Norton R."/>
            <person name="Quail M.A."/>
            <person name="Sanders M."/>
            <person name="Shanmugam D."/>
            <person name="Sohal A."/>
            <person name="Wasmuth J.D."/>
            <person name="Brunk B."/>
            <person name="Grigg M.E."/>
            <person name="Howard J.C."/>
            <person name="Parkinson J."/>
            <person name="Roos D.S."/>
            <person name="Trees A.J."/>
            <person name="Berriman M."/>
            <person name="Pain A."/>
            <person name="Wastling J.M."/>
        </authorList>
    </citation>
    <scope>NUCLEOTIDE SEQUENCE [LARGE SCALE GENOMIC DNA]</scope>
    <source>
        <strain evidence="9">Liverpool</strain>
    </source>
</reference>
<dbReference type="Pfam" id="PF02036">
    <property type="entry name" value="SCP2"/>
    <property type="match status" value="2"/>
</dbReference>
<accession>F0VC13</accession>
<dbReference type="GO" id="GO:0005777">
    <property type="term" value="C:peroxisome"/>
    <property type="evidence" value="ECO:0007669"/>
    <property type="project" value="UniProtKB-SubCell"/>
</dbReference>
<evidence type="ECO:0000256" key="2">
    <source>
        <dbReference type="ARBA" id="ARBA00006484"/>
    </source>
</evidence>
<evidence type="ECO:0000313" key="8">
    <source>
        <dbReference type="EMBL" id="CEL68456.1"/>
    </source>
</evidence>
<dbReference type="GeneID" id="13440132"/>
<dbReference type="InterPro" id="IPR057326">
    <property type="entry name" value="KR_dom"/>
</dbReference>
<evidence type="ECO:0000256" key="3">
    <source>
        <dbReference type="ARBA" id="ARBA00023002"/>
    </source>
</evidence>
<organism evidence="7 9">
    <name type="scientific">Neospora caninum (strain Liverpool)</name>
    <dbReference type="NCBI Taxonomy" id="572307"/>
    <lineage>
        <taxon>Eukaryota</taxon>
        <taxon>Sar</taxon>
        <taxon>Alveolata</taxon>
        <taxon>Apicomplexa</taxon>
        <taxon>Conoidasida</taxon>
        <taxon>Coccidia</taxon>
        <taxon>Eucoccidiorida</taxon>
        <taxon>Eimeriorina</taxon>
        <taxon>Sarcocystidae</taxon>
        <taxon>Neospora</taxon>
    </lineage>
</organism>
<dbReference type="SUPFAM" id="SSF51735">
    <property type="entry name" value="NAD(P)-binding Rossmann-fold domains"/>
    <property type="match status" value="1"/>
</dbReference>
<dbReference type="FunFam" id="3.40.50.720:FF:000084">
    <property type="entry name" value="Short-chain dehydrogenase reductase"/>
    <property type="match status" value="1"/>
</dbReference>
<dbReference type="SUPFAM" id="SSF55718">
    <property type="entry name" value="SCP-like"/>
    <property type="match status" value="2"/>
</dbReference>
<dbReference type="InterPro" id="IPR051687">
    <property type="entry name" value="Peroxisomal_Beta-Oxidation"/>
</dbReference>
<name>F0VC13_NEOCL</name>
<dbReference type="InterPro" id="IPR002347">
    <property type="entry name" value="SDR_fam"/>
</dbReference>
<dbReference type="eggNOG" id="KOG4170">
    <property type="taxonomic scope" value="Eukaryota"/>
</dbReference>
<evidence type="ECO:0000256" key="4">
    <source>
        <dbReference type="ARBA" id="ARBA00023140"/>
    </source>
</evidence>
<dbReference type="EMBL" id="LN714484">
    <property type="protein sequence ID" value="CEL68456.1"/>
    <property type="molecule type" value="Genomic_DNA"/>
</dbReference>
<dbReference type="CDD" id="cd05353">
    <property type="entry name" value="hydroxyacyl-CoA-like_DH_SDR_c-like"/>
    <property type="match status" value="1"/>
</dbReference>
<dbReference type="VEuPathDB" id="ToxoDB:NCLIV_042220"/>
<gene>
    <name evidence="8" type="ORF">BN1204_042220</name>
    <name evidence="7" type="ORF">NCLIV_042220</name>
</gene>
<evidence type="ECO:0000259" key="6">
    <source>
        <dbReference type="SMART" id="SM00822"/>
    </source>
</evidence>
<protein>
    <submittedName>
        <fullName evidence="8">Peroxisomal multifunctional enzyme type 2,putative</fullName>
    </submittedName>
    <submittedName>
        <fullName evidence="7">Putative peroxisomal multifunctional enzyme type 2</fullName>
    </submittedName>
</protein>
<evidence type="ECO:0000313" key="9">
    <source>
        <dbReference type="Proteomes" id="UP000007494"/>
    </source>
</evidence>
<reference evidence="7" key="2">
    <citation type="submission" date="2011-03" db="EMBL/GenBank/DDBJ databases">
        <title>Comparative genomics and transcriptomics of Neospora caninum and Toxoplasma gondii.</title>
        <authorList>
            <person name="Reid A.J."/>
            <person name="Sohal A."/>
            <person name="Harris D."/>
            <person name="Quail M."/>
            <person name="Sanders M."/>
            <person name="Berriman M."/>
            <person name="Wastling J.M."/>
            <person name="Pain A."/>
        </authorList>
    </citation>
    <scope>NUCLEOTIDE SEQUENCE</scope>
    <source>
        <strain evidence="7">Liverpool</strain>
    </source>
</reference>
<dbReference type="InterPro" id="IPR020904">
    <property type="entry name" value="Sc_DH/Rdtase_CS"/>
</dbReference>
<dbReference type="EMBL" id="FR823385">
    <property type="protein sequence ID" value="CBZ51147.1"/>
    <property type="molecule type" value="Genomic_DNA"/>
</dbReference>
<dbReference type="PRINTS" id="PR00080">
    <property type="entry name" value="SDRFAMILY"/>
</dbReference>
<dbReference type="RefSeq" id="XP_003881180.1">
    <property type="nucleotide sequence ID" value="XM_003881131.1"/>
</dbReference>
<dbReference type="InterPro" id="IPR036527">
    <property type="entry name" value="SCP2_sterol-bd_dom_sf"/>
</dbReference>
<feature type="domain" description="Ketoreductase" evidence="6">
    <location>
        <begin position="8"/>
        <end position="200"/>
    </location>
</feature>
<sequence length="641" mass="68458">MPVRFDGQVAIVTGAGGGLGRSYALLLAARGAKVLVNDVGAALSGGASDASKAKPPADQVVAEIRARGGEAAADYNSVLDGQKIIDHALSLFGRVDILINNAGVLRDTSFMKMTEQDWNLVLDVHVKGAYACTKAAWPVMQKQNYGRIIMTASAAGLYGNFGQANYSAAKSALVGFTKTLAFEGAKKNILVNCIAPLAGTRMTATVLPPDLVEAMKPDYVAPLVAFLCSKECRDSGQVLEVGAGWVASVRWQRNIGHSFAPPLSPDDIAREWKQIRDFSGDVAYPASLQDSMLMVMQRLQQEPKQAKITGVEQRDALNGKAEKQAGAAAVGGSTPIGKAGLIFKLMAAYIRNAPDARQKLQDKVDSVFGFNVTDGKTTRSWSINLKKGNAGGGVEEGLHSAPDVVFTMAGEHFVSVCLGKLNPQMAFVQGKMKIKGSMQKATKFTPSLFPPIPKELVDMDDAGKAVEAYMKASNVPLSQPPRGSDGEPPAQAKQQAGEPANSKAATGRGGAPEAPSPRAKQLKSMTLYEVMKRHLATAEGEQLVKKIKSVYRLNILPKKGAAPVKVILDLKNMPPTIREEDDREHAACDCTITLLDEDFVKLALGKMNPQLAFIQGKIKLKGSMQAALKFTPDIFPKTSRL</sequence>
<proteinExistence type="inferred from homology"/>
<keyword evidence="9" id="KW-1185">Reference proteome</keyword>
<comment type="similarity">
    <text evidence="2">Belongs to the short-chain dehydrogenases/reductases (SDR) family.</text>
</comment>
<evidence type="ECO:0000256" key="1">
    <source>
        <dbReference type="ARBA" id="ARBA00004275"/>
    </source>
</evidence>
<dbReference type="OMA" id="STNFFDM"/>
<dbReference type="Gene3D" id="3.30.1050.10">
    <property type="entry name" value="SCP2 sterol-binding domain"/>
    <property type="match status" value="2"/>
</dbReference>
<dbReference type="AlphaFoldDB" id="F0VC13"/>
<dbReference type="InterPro" id="IPR003033">
    <property type="entry name" value="SCP2_sterol-bd_dom"/>
</dbReference>
<feature type="region of interest" description="Disordered" evidence="5">
    <location>
        <begin position="474"/>
        <end position="522"/>
    </location>
</feature>
<dbReference type="Proteomes" id="UP000007494">
    <property type="component" value="Chromosome IX"/>
</dbReference>
<dbReference type="Pfam" id="PF00106">
    <property type="entry name" value="adh_short"/>
    <property type="match status" value="1"/>
</dbReference>
<dbReference type="PANTHER" id="PTHR45024:SF2">
    <property type="entry name" value="SCP2 DOMAIN-CONTAINING PROTEIN"/>
    <property type="match status" value="1"/>
</dbReference>
<keyword evidence="4" id="KW-0576">Peroxisome</keyword>
<dbReference type="PRINTS" id="PR00081">
    <property type="entry name" value="GDHRDH"/>
</dbReference>
<comment type="subcellular location">
    <subcellularLocation>
        <location evidence="1">Peroxisome</location>
    </subcellularLocation>
</comment>
<dbReference type="GO" id="GO:0016491">
    <property type="term" value="F:oxidoreductase activity"/>
    <property type="evidence" value="ECO:0007669"/>
    <property type="project" value="UniProtKB-KW"/>
</dbReference>
<dbReference type="Gene3D" id="1.10.287.4290">
    <property type="match status" value="1"/>
</dbReference>
<dbReference type="PANTHER" id="PTHR45024">
    <property type="entry name" value="DEHYDROGENASES, SHORT CHAIN"/>
    <property type="match status" value="1"/>
</dbReference>
<evidence type="ECO:0000256" key="5">
    <source>
        <dbReference type="SAM" id="MobiDB-lite"/>
    </source>
</evidence>
<reference evidence="8" key="4">
    <citation type="journal article" date="2015" name="PLoS ONE">
        <title>Comprehensive Evaluation of Toxoplasma gondii VEG and Neospora caninum LIV Genomes with Tachyzoite Stage Transcriptome and Proteome Defines Novel Transcript Features.</title>
        <authorList>
            <person name="Ramaprasad A."/>
            <person name="Mourier T."/>
            <person name="Naeem R."/>
            <person name="Malas T.B."/>
            <person name="Moussa E."/>
            <person name="Panigrahi A."/>
            <person name="Vermont S.J."/>
            <person name="Otto T.D."/>
            <person name="Wastling J."/>
            <person name="Pain A."/>
        </authorList>
    </citation>
    <scope>NUCLEOTIDE SEQUENCE</scope>
    <source>
        <strain evidence="8">Liverpool</strain>
    </source>
</reference>
<dbReference type="SMART" id="SM00822">
    <property type="entry name" value="PKS_KR"/>
    <property type="match status" value="1"/>
</dbReference>